<dbReference type="RefSeq" id="WP_367982931.1">
    <property type="nucleotide sequence ID" value="NZ_JBAKFF010000001.1"/>
</dbReference>
<accession>A0ABV3T4K3</accession>
<evidence type="ECO:0000256" key="2">
    <source>
        <dbReference type="ARBA" id="ARBA00022723"/>
    </source>
</evidence>
<dbReference type="SUPFAM" id="SSF102215">
    <property type="entry name" value="Creatininase"/>
    <property type="match status" value="1"/>
</dbReference>
<evidence type="ECO:0000256" key="3">
    <source>
        <dbReference type="ARBA" id="ARBA00022801"/>
    </source>
</evidence>
<dbReference type="PANTHER" id="PTHR35005:SF1">
    <property type="entry name" value="2-AMINO-5-FORMYLAMINO-6-RIBOSYLAMINOPYRIMIDIN-4(3H)-ONE 5'-MONOPHOSPHATE DEFORMYLASE"/>
    <property type="match status" value="1"/>
</dbReference>
<keyword evidence="4" id="KW-0862">Zinc</keyword>
<evidence type="ECO:0000313" key="7">
    <source>
        <dbReference type="Proteomes" id="UP001556637"/>
    </source>
</evidence>
<dbReference type="PANTHER" id="PTHR35005">
    <property type="entry name" value="3-DEHYDRO-SCYLLO-INOSOSE HYDROLASE"/>
    <property type="match status" value="1"/>
</dbReference>
<protein>
    <submittedName>
        <fullName evidence="6">Creatininase family protein</fullName>
    </submittedName>
</protein>
<dbReference type="EMBL" id="JBAKFF010000001">
    <property type="protein sequence ID" value="MEX0430137.1"/>
    <property type="molecule type" value="Genomic_DNA"/>
</dbReference>
<keyword evidence="3" id="KW-0378">Hydrolase</keyword>
<dbReference type="Gene3D" id="3.40.50.10310">
    <property type="entry name" value="Creatininase"/>
    <property type="match status" value="1"/>
</dbReference>
<evidence type="ECO:0000313" key="6">
    <source>
        <dbReference type="EMBL" id="MEX0430137.1"/>
    </source>
</evidence>
<dbReference type="Proteomes" id="UP001556637">
    <property type="component" value="Unassembled WGS sequence"/>
</dbReference>
<reference evidence="6 7" key="1">
    <citation type="submission" date="2024-02" db="EMBL/GenBank/DDBJ databases">
        <title>New especies of Spiribacter isolated from saline water.</title>
        <authorList>
            <person name="Leon M.J."/>
            <person name="De La Haba R."/>
            <person name="Sanchez-Porro C."/>
            <person name="Ventosa A."/>
        </authorList>
    </citation>
    <scope>NUCLEOTIDE SEQUENCE [LARGE SCALE GENOMIC DNA]</scope>
    <source>
        <strain evidence="7">ag22IC4-189</strain>
    </source>
</reference>
<dbReference type="InterPro" id="IPR003785">
    <property type="entry name" value="Creatininase/forma_Hydrolase"/>
</dbReference>
<evidence type="ECO:0000256" key="5">
    <source>
        <dbReference type="ARBA" id="ARBA00024029"/>
    </source>
</evidence>
<proteinExistence type="inferred from homology"/>
<keyword evidence="2" id="KW-0479">Metal-binding</keyword>
<comment type="cofactor">
    <cofactor evidence="1">
        <name>Zn(2+)</name>
        <dbReference type="ChEBI" id="CHEBI:29105"/>
    </cofactor>
</comment>
<dbReference type="InterPro" id="IPR024087">
    <property type="entry name" value="Creatininase-like_sf"/>
</dbReference>
<sequence>MSVHYWAELNSAGVADYQSSESVAMLPLGAVEQHGPHLPLNTDTRIAQGLAEEAMKRYRSGCPLLCLPALSIGQGIEHIAHCGTLALEPATFEAVLYDLGASVARAGLRRLVLLSAHGGNLAAVDTAALRLRRDFGLLVVKACYFDFPPLAGAIPERELREGLHGGALETALMMHFDPAQVDIERLDHHPSIEFDALADNHWLGAETRAARFAWLADDLNPSGVCGDSRLATAALGARLAAHYGGILAAVIEEAAGFPLDRLKSPGADPQR</sequence>
<gene>
    <name evidence="6" type="ORF">V6X30_01805</name>
</gene>
<keyword evidence="7" id="KW-1185">Reference proteome</keyword>
<evidence type="ECO:0000256" key="1">
    <source>
        <dbReference type="ARBA" id="ARBA00001947"/>
    </source>
</evidence>
<name>A0ABV3T4K3_9GAMM</name>
<evidence type="ECO:0000256" key="4">
    <source>
        <dbReference type="ARBA" id="ARBA00022833"/>
    </source>
</evidence>
<comment type="similarity">
    <text evidence="5">Belongs to the creatininase superfamily.</text>
</comment>
<comment type="caution">
    <text evidence="6">The sequence shown here is derived from an EMBL/GenBank/DDBJ whole genome shotgun (WGS) entry which is preliminary data.</text>
</comment>
<dbReference type="Pfam" id="PF02633">
    <property type="entry name" value="Creatininase"/>
    <property type="match status" value="1"/>
</dbReference>
<organism evidence="6 7">
    <name type="scientific">Spiribacter insolitus</name>
    <dbReference type="NCBI Taxonomy" id="3122417"/>
    <lineage>
        <taxon>Bacteria</taxon>
        <taxon>Pseudomonadati</taxon>
        <taxon>Pseudomonadota</taxon>
        <taxon>Gammaproteobacteria</taxon>
        <taxon>Chromatiales</taxon>
        <taxon>Ectothiorhodospiraceae</taxon>
        <taxon>Spiribacter</taxon>
    </lineage>
</organism>